<keyword evidence="2" id="KW-0812">Transmembrane</keyword>
<keyword evidence="2" id="KW-1133">Transmembrane helix</keyword>
<gene>
    <name evidence="3" type="ORF">Uis1B_0230</name>
</gene>
<protein>
    <submittedName>
        <fullName evidence="3">Cell surface protein</fullName>
    </submittedName>
</protein>
<dbReference type="InterPro" id="IPR013783">
    <property type="entry name" value="Ig-like_fold"/>
</dbReference>
<keyword evidence="2" id="KW-0472">Membrane</keyword>
<reference evidence="3 4" key="1">
    <citation type="submission" date="2017-07" db="EMBL/GenBank/DDBJ databases">
        <title>Bifidobacterium novel species.</title>
        <authorList>
            <person name="Lugli G.A."/>
            <person name="Milani C."/>
            <person name="Duranti S."/>
            <person name="Mangifesta M."/>
        </authorList>
    </citation>
    <scope>NUCLEOTIDE SEQUENCE [LARGE SCALE GENOMIC DNA]</scope>
    <source>
        <strain evidence="4">Uis1B</strain>
    </source>
</reference>
<evidence type="ECO:0000256" key="2">
    <source>
        <dbReference type="SAM" id="Phobius"/>
    </source>
</evidence>
<feature type="transmembrane region" description="Helical" evidence="2">
    <location>
        <begin position="249"/>
        <end position="269"/>
    </location>
</feature>
<evidence type="ECO:0000256" key="1">
    <source>
        <dbReference type="SAM" id="MobiDB-lite"/>
    </source>
</evidence>
<comment type="caution">
    <text evidence="3">The sequence shown here is derived from an EMBL/GenBank/DDBJ whole genome shotgun (WGS) entry which is preliminary data.</text>
</comment>
<accession>A0A2N5JCI1</accession>
<dbReference type="EMBL" id="NMWU01000003">
    <property type="protein sequence ID" value="PLS31927.1"/>
    <property type="molecule type" value="Genomic_DNA"/>
</dbReference>
<dbReference type="GO" id="GO:0005975">
    <property type="term" value="P:carbohydrate metabolic process"/>
    <property type="evidence" value="ECO:0007669"/>
    <property type="project" value="UniProtKB-ARBA"/>
</dbReference>
<feature type="region of interest" description="Disordered" evidence="1">
    <location>
        <begin position="206"/>
        <end position="241"/>
    </location>
</feature>
<name>A0A2N5JCI1_9BIFI</name>
<keyword evidence="4" id="KW-1185">Reference proteome</keyword>
<sequence>MASTPRSAGAFRAVVMISALLALLASVFTLPAMITPARAADVSPDASAASSVGSLTITAQIKDAGTTRYLAGDTYSVAWVAAAQLGPTGTIASLSTRAPFRSMNRNWTALTSSQFNTAAKELASYAGAHRLYDVTTHAVTDSDGTAVISDLQPGLYLVSRTGIAKANAAYKCDAFLVAVPETNDGAAGGVGTANYSVVAAPKFERTATPVPPTTNRPGGQPTPGITPQTGNTQTNAGSPSNVARTGAEIMRYVEAAVILGAAAVILLFIRDRFRDRRRDRDR</sequence>
<dbReference type="AlphaFoldDB" id="A0A2N5JCI1"/>
<dbReference type="Proteomes" id="UP000235050">
    <property type="component" value="Unassembled WGS sequence"/>
</dbReference>
<feature type="compositionally biased region" description="Low complexity" evidence="1">
    <location>
        <begin position="217"/>
        <end position="235"/>
    </location>
</feature>
<evidence type="ECO:0000313" key="4">
    <source>
        <dbReference type="Proteomes" id="UP000235050"/>
    </source>
</evidence>
<evidence type="ECO:0000313" key="3">
    <source>
        <dbReference type="EMBL" id="PLS31927.1"/>
    </source>
</evidence>
<organism evidence="3 4">
    <name type="scientific">Bifidobacterium margollesii</name>
    <dbReference type="NCBI Taxonomy" id="2020964"/>
    <lineage>
        <taxon>Bacteria</taxon>
        <taxon>Bacillati</taxon>
        <taxon>Actinomycetota</taxon>
        <taxon>Actinomycetes</taxon>
        <taxon>Bifidobacteriales</taxon>
        <taxon>Bifidobacteriaceae</taxon>
        <taxon>Bifidobacterium</taxon>
    </lineage>
</organism>
<proteinExistence type="predicted"/>
<dbReference type="Gene3D" id="2.60.40.10">
    <property type="entry name" value="Immunoglobulins"/>
    <property type="match status" value="1"/>
</dbReference>